<comment type="caution">
    <text evidence="2">The sequence shown here is derived from an EMBL/GenBank/DDBJ whole genome shotgun (WGS) entry which is preliminary data.</text>
</comment>
<evidence type="ECO:0000259" key="1">
    <source>
        <dbReference type="Pfam" id="PF01370"/>
    </source>
</evidence>
<feature type="domain" description="NAD-dependent epimerase/dehydratase" evidence="1">
    <location>
        <begin position="3"/>
        <end position="240"/>
    </location>
</feature>
<dbReference type="EMBL" id="BOPG01000009">
    <property type="protein sequence ID" value="GIJ53956.1"/>
    <property type="molecule type" value="Genomic_DNA"/>
</dbReference>
<dbReference type="PANTHER" id="PTHR43245">
    <property type="entry name" value="BIFUNCTIONAL POLYMYXIN RESISTANCE PROTEIN ARNA"/>
    <property type="match status" value="1"/>
</dbReference>
<evidence type="ECO:0000313" key="3">
    <source>
        <dbReference type="Proteomes" id="UP000612585"/>
    </source>
</evidence>
<proteinExistence type="predicted"/>
<name>A0A8J3YYA7_9ACTN</name>
<sequence length="359" mass="38307">MRIVVVGASGNVGTALLRRLADEPGVDHVVGVSRRMPPDSPPYQSVEWFPCDIGADDAVDGLTRVFAGAAAVVHLAWQIQPSHQPRLLHRSNIVGSRHVAEAAVRAGVPALVVASSVGVYSPGPKDRKVDESHPRQGITGSLYSQQKAAVEDMLDEVEAANPGLRVVRMRPGLIFQYEAGGQITRYFLGPWAPVGLLGRRRVPLLPLPKSMRIQCVLAGDVADAYTRAIRSDVRGAFNVAAEPVLDPSTIAGLLHGRAVRVPTALLTWAAAASWVTRLQPTDPGWIWMATQIPLIDSMRARTELGWVPRYDSLTALNDLLAGMAAGAGTLSPALRPGALFADRVSAVAHGHFPGHGSPY</sequence>
<accession>A0A8J3YYA7</accession>
<dbReference type="InterPro" id="IPR036291">
    <property type="entry name" value="NAD(P)-bd_dom_sf"/>
</dbReference>
<dbReference type="Proteomes" id="UP000612585">
    <property type="component" value="Unassembled WGS sequence"/>
</dbReference>
<reference evidence="2" key="1">
    <citation type="submission" date="2021-01" db="EMBL/GenBank/DDBJ databases">
        <title>Whole genome shotgun sequence of Virgisporangium aurantiacum NBRC 16421.</title>
        <authorList>
            <person name="Komaki H."/>
            <person name="Tamura T."/>
        </authorList>
    </citation>
    <scope>NUCLEOTIDE SEQUENCE</scope>
    <source>
        <strain evidence="2">NBRC 16421</strain>
    </source>
</reference>
<dbReference type="InterPro" id="IPR050177">
    <property type="entry name" value="Lipid_A_modif_metabolic_enz"/>
</dbReference>
<dbReference type="Gene3D" id="3.40.50.720">
    <property type="entry name" value="NAD(P)-binding Rossmann-like Domain"/>
    <property type="match status" value="1"/>
</dbReference>
<gene>
    <name evidence="2" type="ORF">Vau01_014720</name>
</gene>
<dbReference type="Pfam" id="PF01370">
    <property type="entry name" value="Epimerase"/>
    <property type="match status" value="1"/>
</dbReference>
<dbReference type="SUPFAM" id="SSF51735">
    <property type="entry name" value="NAD(P)-binding Rossmann-fold domains"/>
    <property type="match status" value="1"/>
</dbReference>
<dbReference type="InterPro" id="IPR001509">
    <property type="entry name" value="Epimerase_deHydtase"/>
</dbReference>
<evidence type="ECO:0000313" key="2">
    <source>
        <dbReference type="EMBL" id="GIJ53956.1"/>
    </source>
</evidence>
<organism evidence="2 3">
    <name type="scientific">Virgisporangium aurantiacum</name>
    <dbReference type="NCBI Taxonomy" id="175570"/>
    <lineage>
        <taxon>Bacteria</taxon>
        <taxon>Bacillati</taxon>
        <taxon>Actinomycetota</taxon>
        <taxon>Actinomycetes</taxon>
        <taxon>Micromonosporales</taxon>
        <taxon>Micromonosporaceae</taxon>
        <taxon>Virgisporangium</taxon>
    </lineage>
</organism>
<dbReference type="RefSeq" id="WP_203988466.1">
    <property type="nucleotide sequence ID" value="NZ_BOPG01000009.1"/>
</dbReference>
<keyword evidence="3" id="KW-1185">Reference proteome</keyword>
<dbReference type="AlphaFoldDB" id="A0A8J3YYA7"/>
<protein>
    <submittedName>
        <fullName evidence="2">Nucleoside-diphosphate sugar epimerase</fullName>
    </submittedName>
</protein>